<name>A0A0F9S8Z0_9ZZZZ</name>
<reference evidence="1" key="1">
    <citation type="journal article" date="2015" name="Nature">
        <title>Complex archaea that bridge the gap between prokaryotes and eukaryotes.</title>
        <authorList>
            <person name="Spang A."/>
            <person name="Saw J.H."/>
            <person name="Jorgensen S.L."/>
            <person name="Zaremba-Niedzwiedzka K."/>
            <person name="Martijn J."/>
            <person name="Lind A.E."/>
            <person name="van Eijk R."/>
            <person name="Schleper C."/>
            <person name="Guy L."/>
            <person name="Ettema T.J."/>
        </authorList>
    </citation>
    <scope>NUCLEOTIDE SEQUENCE</scope>
</reference>
<comment type="caution">
    <text evidence="1">The sequence shown here is derived from an EMBL/GenBank/DDBJ whole genome shotgun (WGS) entry which is preliminary data.</text>
</comment>
<accession>A0A0F9S8Z0</accession>
<sequence length="68" mass="7607">MKIGDSVLTIDGIYGIIITGPTPTTPKYSVKFIGGETREYEKDEICRAFIKSKVGDDRHKYLTKKILG</sequence>
<dbReference type="EMBL" id="LAZR01000587">
    <property type="protein sequence ID" value="KKN63514.1"/>
    <property type="molecule type" value="Genomic_DNA"/>
</dbReference>
<gene>
    <name evidence="1" type="ORF">LCGC14_0501040</name>
</gene>
<evidence type="ECO:0000313" key="1">
    <source>
        <dbReference type="EMBL" id="KKN63514.1"/>
    </source>
</evidence>
<organism evidence="1">
    <name type="scientific">marine sediment metagenome</name>
    <dbReference type="NCBI Taxonomy" id="412755"/>
    <lineage>
        <taxon>unclassified sequences</taxon>
        <taxon>metagenomes</taxon>
        <taxon>ecological metagenomes</taxon>
    </lineage>
</organism>
<protein>
    <submittedName>
        <fullName evidence="1">Uncharacterized protein</fullName>
    </submittedName>
</protein>
<dbReference type="AlphaFoldDB" id="A0A0F9S8Z0"/>
<proteinExistence type="predicted"/>